<reference evidence="2" key="1">
    <citation type="submission" date="2013-05" db="EMBL/GenBank/DDBJ databases">
        <authorList>
            <person name="Yim A.K.Y."/>
            <person name="Chan T.F."/>
            <person name="Ji K.M."/>
            <person name="Liu X.Y."/>
            <person name="Zhou J.W."/>
            <person name="Li R.Q."/>
            <person name="Yang K.Y."/>
            <person name="Li J."/>
            <person name="Li M."/>
            <person name="Law P.T.W."/>
            <person name="Wu Y.L."/>
            <person name="Cai Z.L."/>
            <person name="Qin H."/>
            <person name="Bao Y."/>
            <person name="Leung R.K.K."/>
            <person name="Ng P.K.S."/>
            <person name="Zou J."/>
            <person name="Zhong X.J."/>
            <person name="Ran P.X."/>
            <person name="Zhong N.S."/>
            <person name="Liu Z.G."/>
            <person name="Tsui S.K.W."/>
        </authorList>
    </citation>
    <scope>NUCLEOTIDE SEQUENCE</scope>
    <source>
        <strain evidence="2">Derf</strain>
        <tissue evidence="2">Whole organism</tissue>
    </source>
</reference>
<evidence type="ECO:0000313" key="3">
    <source>
        <dbReference type="Proteomes" id="UP000790347"/>
    </source>
</evidence>
<name>A0A922L575_DERFA</name>
<proteinExistence type="predicted"/>
<feature type="region of interest" description="Disordered" evidence="1">
    <location>
        <begin position="41"/>
        <end position="63"/>
    </location>
</feature>
<evidence type="ECO:0000256" key="1">
    <source>
        <dbReference type="SAM" id="MobiDB-lite"/>
    </source>
</evidence>
<sequence>MAEWFSKALANRNTLDIYDMVPNQCPIQWADIDEYPGETPDSLGRMYRRRSNSSSVMMHPKMC</sequence>
<comment type="caution">
    <text evidence="2">The sequence shown here is derived from an EMBL/GenBank/DDBJ whole genome shotgun (WGS) entry which is preliminary data.</text>
</comment>
<accession>A0A922L575</accession>
<dbReference type="Proteomes" id="UP000790347">
    <property type="component" value="Unassembled WGS sequence"/>
</dbReference>
<reference evidence="2" key="2">
    <citation type="journal article" date="2022" name="Res Sq">
        <title>Comparative Genomics Reveals Insights into the Divergent Evolution of Astigmatic Mites and Household Pest Adaptations.</title>
        <authorList>
            <person name="Xiong Q."/>
            <person name="Wan A.T.-Y."/>
            <person name="Liu X.-Y."/>
            <person name="Fung C.S.-H."/>
            <person name="Xiao X."/>
            <person name="Malainual N."/>
            <person name="Hou J."/>
            <person name="Wang L."/>
            <person name="Wang M."/>
            <person name="Yang K."/>
            <person name="Cui Y."/>
            <person name="Leung E."/>
            <person name="Nong W."/>
            <person name="Shin S.-K."/>
            <person name="Au S."/>
            <person name="Jeong K.Y."/>
            <person name="Chew F.T."/>
            <person name="Hui J."/>
            <person name="Leung T.F."/>
            <person name="Tungtrongchitr A."/>
            <person name="Zhong N."/>
            <person name="Liu Z."/>
            <person name="Tsui S."/>
        </authorList>
    </citation>
    <scope>NUCLEOTIDE SEQUENCE</scope>
    <source>
        <strain evidence="2">Derf</strain>
        <tissue evidence="2">Whole organism</tissue>
    </source>
</reference>
<gene>
    <name evidence="2" type="ORF">DERF_008153</name>
</gene>
<organism evidence="2 3">
    <name type="scientific">Dermatophagoides farinae</name>
    <name type="common">American house dust mite</name>
    <dbReference type="NCBI Taxonomy" id="6954"/>
    <lineage>
        <taxon>Eukaryota</taxon>
        <taxon>Metazoa</taxon>
        <taxon>Ecdysozoa</taxon>
        <taxon>Arthropoda</taxon>
        <taxon>Chelicerata</taxon>
        <taxon>Arachnida</taxon>
        <taxon>Acari</taxon>
        <taxon>Acariformes</taxon>
        <taxon>Sarcoptiformes</taxon>
        <taxon>Astigmata</taxon>
        <taxon>Psoroptidia</taxon>
        <taxon>Analgoidea</taxon>
        <taxon>Pyroglyphidae</taxon>
        <taxon>Dermatophagoidinae</taxon>
        <taxon>Dermatophagoides</taxon>
    </lineage>
</organism>
<dbReference type="EMBL" id="ASGP02000003">
    <property type="protein sequence ID" value="KAH9517480.1"/>
    <property type="molecule type" value="Genomic_DNA"/>
</dbReference>
<protein>
    <submittedName>
        <fullName evidence="2">Uncharacterized protein</fullName>
    </submittedName>
</protein>
<evidence type="ECO:0000313" key="2">
    <source>
        <dbReference type="EMBL" id="KAH9517480.1"/>
    </source>
</evidence>
<keyword evidence="3" id="KW-1185">Reference proteome</keyword>
<dbReference type="AlphaFoldDB" id="A0A922L575"/>